<dbReference type="EMBL" id="FNYH01000002">
    <property type="protein sequence ID" value="SEI45374.1"/>
    <property type="molecule type" value="Genomic_DNA"/>
</dbReference>
<evidence type="ECO:0000313" key="2">
    <source>
        <dbReference type="Proteomes" id="UP000242999"/>
    </source>
</evidence>
<organism evidence="1 2">
    <name type="scientific">Allopseudospirillum japonicum</name>
    <dbReference type="NCBI Taxonomy" id="64971"/>
    <lineage>
        <taxon>Bacteria</taxon>
        <taxon>Pseudomonadati</taxon>
        <taxon>Pseudomonadota</taxon>
        <taxon>Gammaproteobacteria</taxon>
        <taxon>Oceanospirillales</taxon>
        <taxon>Oceanospirillaceae</taxon>
        <taxon>Allopseudospirillum</taxon>
    </lineage>
</organism>
<reference evidence="2" key="1">
    <citation type="submission" date="2016-10" db="EMBL/GenBank/DDBJ databases">
        <authorList>
            <person name="Varghese N."/>
            <person name="Submissions S."/>
        </authorList>
    </citation>
    <scope>NUCLEOTIDE SEQUENCE [LARGE SCALE GENOMIC DNA]</scope>
    <source>
        <strain evidence="2">DSM 7165</strain>
    </source>
</reference>
<dbReference type="AlphaFoldDB" id="A0A1H6QWN8"/>
<name>A0A1H6QWN8_9GAMM</name>
<protein>
    <submittedName>
        <fullName evidence="1">Uncharacterized protein</fullName>
    </submittedName>
</protein>
<dbReference type="Proteomes" id="UP000242999">
    <property type="component" value="Unassembled WGS sequence"/>
</dbReference>
<accession>A0A1H6QWN8</accession>
<sequence length="69" mass="7883">MNFSKSMVAKIVRRARVMCMKCYTKTRLDHEKGEAVNRPSSDVMSESAVRWLTSKKLQELPSDMAEAFA</sequence>
<evidence type="ECO:0000313" key="1">
    <source>
        <dbReference type="EMBL" id="SEI45374.1"/>
    </source>
</evidence>
<keyword evidence="2" id="KW-1185">Reference proteome</keyword>
<proteinExistence type="predicted"/>
<gene>
    <name evidence="1" type="ORF">SAMN05421831_10273</name>
</gene>